<comment type="caution">
    <text evidence="3">The sequence shown here is derived from an EMBL/GenBank/DDBJ whole genome shotgun (WGS) entry which is preliminary data.</text>
</comment>
<evidence type="ECO:0000313" key="3">
    <source>
        <dbReference type="EMBL" id="PWK08334.1"/>
    </source>
</evidence>
<evidence type="ECO:0000313" key="4">
    <source>
        <dbReference type="Proteomes" id="UP000245655"/>
    </source>
</evidence>
<keyword evidence="1" id="KW-0732">Signal</keyword>
<reference evidence="3 4" key="1">
    <citation type="submission" date="2018-05" db="EMBL/GenBank/DDBJ databases">
        <title>Genomic Encyclopedia of Type Strains, Phase IV (KMG-IV): sequencing the most valuable type-strain genomes for metagenomic binning, comparative biology and taxonomic classification.</title>
        <authorList>
            <person name="Goeker M."/>
        </authorList>
    </citation>
    <scope>NUCLEOTIDE SEQUENCE [LARGE SCALE GENOMIC DNA]</scope>
    <source>
        <strain evidence="3 4">DSM 7229</strain>
    </source>
</reference>
<protein>
    <submittedName>
        <fullName evidence="3">Polyisoprenoid-binding protein YceI</fullName>
    </submittedName>
</protein>
<dbReference type="Proteomes" id="UP000245655">
    <property type="component" value="Unassembled WGS sequence"/>
</dbReference>
<name>A0A2V1ZSS4_PSYIM</name>
<keyword evidence="4" id="KW-1185">Reference proteome</keyword>
<dbReference type="EMBL" id="QGGM01000013">
    <property type="protein sequence ID" value="PWK08334.1"/>
    <property type="molecule type" value="Genomic_DNA"/>
</dbReference>
<organism evidence="3 4">
    <name type="scientific">Psychrobacter immobilis</name>
    <dbReference type="NCBI Taxonomy" id="498"/>
    <lineage>
        <taxon>Bacteria</taxon>
        <taxon>Pseudomonadati</taxon>
        <taxon>Pseudomonadota</taxon>
        <taxon>Gammaproteobacteria</taxon>
        <taxon>Moraxellales</taxon>
        <taxon>Moraxellaceae</taxon>
        <taxon>Psychrobacter</taxon>
    </lineage>
</organism>
<dbReference type="RefSeq" id="WP_109592036.1">
    <property type="nucleotide sequence ID" value="NZ_CAJGZY010000014.1"/>
</dbReference>
<feature type="domain" description="Lipid/polyisoprenoid-binding YceI-like" evidence="2">
    <location>
        <begin position="34"/>
        <end position="202"/>
    </location>
</feature>
<evidence type="ECO:0000256" key="1">
    <source>
        <dbReference type="SAM" id="SignalP"/>
    </source>
</evidence>
<dbReference type="Pfam" id="PF04264">
    <property type="entry name" value="YceI"/>
    <property type="match status" value="1"/>
</dbReference>
<dbReference type="SUPFAM" id="SSF101874">
    <property type="entry name" value="YceI-like"/>
    <property type="match status" value="1"/>
</dbReference>
<evidence type="ECO:0000259" key="2">
    <source>
        <dbReference type="SMART" id="SM00867"/>
    </source>
</evidence>
<dbReference type="InterPro" id="IPR036761">
    <property type="entry name" value="TTHA0802/YceI-like_sf"/>
</dbReference>
<dbReference type="SMART" id="SM00867">
    <property type="entry name" value="YceI"/>
    <property type="match status" value="1"/>
</dbReference>
<dbReference type="PANTHER" id="PTHR34406">
    <property type="entry name" value="PROTEIN YCEI"/>
    <property type="match status" value="1"/>
</dbReference>
<sequence>MNQMSLSTVILSSRKPLLALFLSMLGIASSQAMTYDIDPTHTNVRFAIDHFNTSTNTGGFYNITGQLDYDPAAKTGNISLVIPLNSLNTGNTAFDITLKSADFFDIEQFPLAQFDSTKWYFTTDGSGSNVSKVDGMLTLHGKTNPITLTATKFNCYLNPILKKPVCGGDFTTTIDRTKWGISKYTLLGITEKVQLNIQIEAAKR</sequence>
<accession>A0A2V1ZSS4</accession>
<proteinExistence type="predicted"/>
<dbReference type="GeneID" id="60255890"/>
<dbReference type="AlphaFoldDB" id="A0A2V1ZSS4"/>
<gene>
    <name evidence="3" type="ORF">C8D84_11373</name>
</gene>
<dbReference type="PANTHER" id="PTHR34406:SF2">
    <property type="entry name" value="PERIPLASMIC PROTEIN"/>
    <property type="match status" value="1"/>
</dbReference>
<dbReference type="Gene3D" id="2.40.128.110">
    <property type="entry name" value="Lipid/polyisoprenoid-binding, YceI-like"/>
    <property type="match status" value="1"/>
</dbReference>
<feature type="signal peptide" evidence="1">
    <location>
        <begin position="1"/>
        <end position="32"/>
    </location>
</feature>
<dbReference type="InterPro" id="IPR007372">
    <property type="entry name" value="Lipid/polyisoprenoid-bd_YceI"/>
</dbReference>
<feature type="chain" id="PRO_5015895565" evidence="1">
    <location>
        <begin position="33"/>
        <end position="204"/>
    </location>
</feature>